<keyword evidence="3" id="KW-0998">Cell outer membrane</keyword>
<keyword evidence="1" id="KW-1134">Transmembrane beta strand</keyword>
<accession>A0A9D7DXH9</accession>
<dbReference type="InterPro" id="IPR013686">
    <property type="entry name" value="Polypept-transport_assoc_ShlB"/>
</dbReference>
<dbReference type="GO" id="GO:0098046">
    <property type="term" value="C:type V protein secretion system complex"/>
    <property type="evidence" value="ECO:0007669"/>
    <property type="project" value="TreeGrafter"/>
</dbReference>
<feature type="domain" description="Polypeptide-transport-associated ShlB-type" evidence="6">
    <location>
        <begin position="37"/>
        <end position="111"/>
    </location>
</feature>
<dbReference type="Pfam" id="PF03865">
    <property type="entry name" value="ShlB"/>
    <property type="match status" value="1"/>
</dbReference>
<feature type="domain" description="Haemolysin activator HlyB C-terminal" evidence="5">
    <location>
        <begin position="176"/>
        <end position="453"/>
    </location>
</feature>
<organism evidence="7 8">
    <name type="scientific">Candidatus Methylophosphatis roskildensis</name>
    <dbReference type="NCBI Taxonomy" id="2899263"/>
    <lineage>
        <taxon>Bacteria</taxon>
        <taxon>Pseudomonadati</taxon>
        <taxon>Pseudomonadota</taxon>
        <taxon>Betaproteobacteria</taxon>
        <taxon>Nitrosomonadales</taxon>
        <taxon>Sterolibacteriaceae</taxon>
        <taxon>Candidatus Methylophosphatis</taxon>
    </lineage>
</organism>
<sequence>MLLALLCSAAASAQSPEGAGDPGTPAPALSPQPSPRFDIMEFQVEGNSTLSALDIERAVYPHLGPGRRIEDVEAAKSALEKAYHDAGYLSVYVDIPEQKVAGGTIMLRVSESRIERLKVSGNRYFSRGDIRAGVPSLAQGQVPYFPDMQTELAQQSRSADRQITPLLRPGRNPGTMEVELVVEDRLPLHGSIELNNKQSADTSNRRLEAALRYDNLWQAMHSLGLRTITSPLERNEVNVLVANYSLPLGSAGAQLVSYGIFSDSDIATPQEIGQLGRGKTFGLRYVTPLRSPRGQFHSLSMGFDYKDLDEATVIAGADTSKRPIRYLPLSLQYTGGAIDEGGNWQFGLSTTFGLRGLLRRKVDCDGVRVDQFECKRAGADGNFALLRAEIERRQKLGAGFSLLAHVDGQVATQPLISNEQFAVGGVDSVNGYLESEQTGDSGLRLRAELKSPNLGGWLGDWFDLSAVAFFHWAQVRLQQPLPAQVARYTLGSSGLGLRLALFKGLRLRADLARVQHAASRTANGSTRLHVGLAWEF</sequence>
<dbReference type="Proteomes" id="UP000807785">
    <property type="component" value="Unassembled WGS sequence"/>
</dbReference>
<dbReference type="Pfam" id="PF08479">
    <property type="entry name" value="POTRA_2"/>
    <property type="match status" value="1"/>
</dbReference>
<feature type="compositionally biased region" description="Pro residues" evidence="4">
    <location>
        <begin position="24"/>
        <end position="34"/>
    </location>
</feature>
<dbReference type="InterPro" id="IPR005565">
    <property type="entry name" value="Hemolysn_activator_HlyB_C"/>
</dbReference>
<keyword evidence="1" id="KW-0472">Membrane</keyword>
<evidence type="ECO:0000256" key="4">
    <source>
        <dbReference type="SAM" id="MobiDB-lite"/>
    </source>
</evidence>
<dbReference type="AlphaFoldDB" id="A0A9D7DXH9"/>
<dbReference type="Gene3D" id="3.10.20.310">
    <property type="entry name" value="membrane protein fhac"/>
    <property type="match status" value="1"/>
</dbReference>
<dbReference type="InterPro" id="IPR051544">
    <property type="entry name" value="TPS_OM_transporter"/>
</dbReference>
<proteinExistence type="predicted"/>
<dbReference type="PANTHER" id="PTHR34597:SF6">
    <property type="entry name" value="BLR6126 PROTEIN"/>
    <property type="match status" value="1"/>
</dbReference>
<evidence type="ECO:0000313" key="8">
    <source>
        <dbReference type="Proteomes" id="UP000807785"/>
    </source>
</evidence>
<gene>
    <name evidence="7" type="ORF">IPH26_07025</name>
</gene>
<evidence type="ECO:0000259" key="5">
    <source>
        <dbReference type="Pfam" id="PF03865"/>
    </source>
</evidence>
<evidence type="ECO:0000256" key="3">
    <source>
        <dbReference type="ARBA" id="ARBA00023237"/>
    </source>
</evidence>
<dbReference type="GO" id="GO:0046819">
    <property type="term" value="P:protein secretion by the type V secretion system"/>
    <property type="evidence" value="ECO:0007669"/>
    <property type="project" value="TreeGrafter"/>
</dbReference>
<evidence type="ECO:0000256" key="1">
    <source>
        <dbReference type="ARBA" id="ARBA00022452"/>
    </source>
</evidence>
<dbReference type="GO" id="GO:0008320">
    <property type="term" value="F:protein transmembrane transporter activity"/>
    <property type="evidence" value="ECO:0007669"/>
    <property type="project" value="TreeGrafter"/>
</dbReference>
<dbReference type="EMBL" id="JADJEV010000003">
    <property type="protein sequence ID" value="MBK6972705.1"/>
    <property type="molecule type" value="Genomic_DNA"/>
</dbReference>
<name>A0A9D7DXH9_9PROT</name>
<evidence type="ECO:0000259" key="6">
    <source>
        <dbReference type="Pfam" id="PF08479"/>
    </source>
</evidence>
<protein>
    <submittedName>
        <fullName evidence="7">ShlB/FhaC/HecB family hemolysin secretion/activation protein</fullName>
    </submittedName>
</protein>
<dbReference type="PANTHER" id="PTHR34597">
    <property type="entry name" value="SLR1661 PROTEIN"/>
    <property type="match status" value="1"/>
</dbReference>
<keyword evidence="2" id="KW-0812">Transmembrane</keyword>
<reference evidence="7" key="1">
    <citation type="submission" date="2020-10" db="EMBL/GenBank/DDBJ databases">
        <title>Connecting structure to function with the recovery of over 1000 high-quality activated sludge metagenome-assembled genomes encoding full-length rRNA genes using long-read sequencing.</title>
        <authorList>
            <person name="Singleton C.M."/>
            <person name="Petriglieri F."/>
            <person name="Kristensen J.M."/>
            <person name="Kirkegaard R.H."/>
            <person name="Michaelsen T.Y."/>
            <person name="Andersen M.H."/>
            <person name="Karst S.M."/>
            <person name="Dueholm M.S."/>
            <person name="Nielsen P.H."/>
            <person name="Albertsen M."/>
        </authorList>
    </citation>
    <scope>NUCLEOTIDE SEQUENCE</scope>
    <source>
        <strain evidence="7">Bjer_18-Q3-R1-45_BAT3C.347</strain>
    </source>
</reference>
<evidence type="ECO:0000256" key="2">
    <source>
        <dbReference type="ARBA" id="ARBA00022692"/>
    </source>
</evidence>
<dbReference type="Gene3D" id="2.40.160.50">
    <property type="entry name" value="membrane protein fhac: a member of the omp85/tpsb transporter family"/>
    <property type="match status" value="1"/>
</dbReference>
<comment type="caution">
    <text evidence="7">The sequence shown here is derived from an EMBL/GenBank/DDBJ whole genome shotgun (WGS) entry which is preliminary data.</text>
</comment>
<feature type="region of interest" description="Disordered" evidence="4">
    <location>
        <begin position="14"/>
        <end position="35"/>
    </location>
</feature>
<evidence type="ECO:0000313" key="7">
    <source>
        <dbReference type="EMBL" id="MBK6972705.1"/>
    </source>
</evidence>